<sequence>MNKGDGETSYAENSRVQSKIISIAKPVTEEAIIQLLSTNSAESMGIADLGCSSGPNTLSVISEIIDVIYSKCCHLGRPPPELRISLNDLYNNDFNGIFGSLPAFYKKMKEEKGPGFGACFISGVPGSFYGRLFPSKSLHFVYSSSSLHWLSQPTKRVGLILGVSVQFQKDFSLFLKSRSEEVVLGGRMVLLLMGRRSMDPTTEESCDHWELLALALMSMVSEGLIPEEKVDTFNVPYYAPCAEEVKLEIQKDGSFIVDRLQVFEIDGDGGGDTLSSGQLVAKTIRAVAESMLESHFGSDIMDDLFRRYAKMVDNHLSKTAITTYISLVVSIIRR</sequence>
<dbReference type="SUPFAM" id="SSF53335">
    <property type="entry name" value="S-adenosyl-L-methionine-dependent methyltransferases"/>
    <property type="match status" value="1"/>
</dbReference>
<dbReference type="AlphaFoldDB" id="A0A5N6RBJ0"/>
<dbReference type="GO" id="GO:0008168">
    <property type="term" value="F:methyltransferase activity"/>
    <property type="evidence" value="ECO:0007669"/>
    <property type="project" value="InterPro"/>
</dbReference>
<dbReference type="Gene3D" id="3.40.50.150">
    <property type="entry name" value="Vaccinia Virus protein VP39"/>
    <property type="match status" value="1"/>
</dbReference>
<dbReference type="InterPro" id="IPR005299">
    <property type="entry name" value="MeTrfase_7"/>
</dbReference>
<accession>A0A5N6RBJ0</accession>
<reference evidence="1 2" key="1">
    <citation type="submission" date="2019-06" db="EMBL/GenBank/DDBJ databases">
        <title>A chromosomal-level reference genome of Carpinus fangiana (Coryloideae, Betulaceae).</title>
        <authorList>
            <person name="Yang X."/>
            <person name="Wang Z."/>
            <person name="Zhang L."/>
            <person name="Hao G."/>
            <person name="Liu J."/>
            <person name="Yang Y."/>
        </authorList>
    </citation>
    <scope>NUCLEOTIDE SEQUENCE [LARGE SCALE GENOMIC DNA]</scope>
    <source>
        <strain evidence="1">Cfa_2016G</strain>
        <tissue evidence="1">Leaf</tissue>
    </source>
</reference>
<dbReference type="EMBL" id="CM017325">
    <property type="protein sequence ID" value="KAE8057148.1"/>
    <property type="molecule type" value="Genomic_DNA"/>
</dbReference>
<organism evidence="1 2">
    <name type="scientific">Carpinus fangiana</name>
    <dbReference type="NCBI Taxonomy" id="176857"/>
    <lineage>
        <taxon>Eukaryota</taxon>
        <taxon>Viridiplantae</taxon>
        <taxon>Streptophyta</taxon>
        <taxon>Embryophyta</taxon>
        <taxon>Tracheophyta</taxon>
        <taxon>Spermatophyta</taxon>
        <taxon>Magnoliopsida</taxon>
        <taxon>eudicotyledons</taxon>
        <taxon>Gunneridae</taxon>
        <taxon>Pentapetalae</taxon>
        <taxon>rosids</taxon>
        <taxon>fabids</taxon>
        <taxon>Fagales</taxon>
        <taxon>Betulaceae</taxon>
        <taxon>Carpinus</taxon>
    </lineage>
</organism>
<dbReference type="InterPro" id="IPR029063">
    <property type="entry name" value="SAM-dependent_MTases_sf"/>
</dbReference>
<evidence type="ECO:0008006" key="3">
    <source>
        <dbReference type="Google" id="ProtNLM"/>
    </source>
</evidence>
<gene>
    <name evidence="1" type="ORF">FH972_013861</name>
</gene>
<dbReference type="PANTHER" id="PTHR31009">
    <property type="entry name" value="S-ADENOSYL-L-METHIONINE:CARBOXYL METHYLTRANSFERASE FAMILY PROTEIN"/>
    <property type="match status" value="1"/>
</dbReference>
<name>A0A5N6RBJ0_9ROSI</name>
<proteinExistence type="predicted"/>
<evidence type="ECO:0000313" key="2">
    <source>
        <dbReference type="Proteomes" id="UP000327013"/>
    </source>
</evidence>
<keyword evidence="2" id="KW-1185">Reference proteome</keyword>
<dbReference type="Pfam" id="PF03492">
    <property type="entry name" value="Methyltransf_7"/>
    <property type="match status" value="2"/>
</dbReference>
<protein>
    <recommendedName>
        <fullName evidence="3">Jasmonate O-methyltransferase</fullName>
    </recommendedName>
</protein>
<dbReference type="Proteomes" id="UP000327013">
    <property type="component" value="Chromosome 5"/>
</dbReference>
<dbReference type="OrthoDB" id="1523883at2759"/>
<evidence type="ECO:0000313" key="1">
    <source>
        <dbReference type="EMBL" id="KAE8057148.1"/>
    </source>
</evidence>